<dbReference type="RefSeq" id="WP_122903523.1">
    <property type="nucleotide sequence ID" value="NZ_RHHS01000013.1"/>
</dbReference>
<gene>
    <name evidence="1" type="ORF">EDM57_04230</name>
</gene>
<evidence type="ECO:0000313" key="2">
    <source>
        <dbReference type="Proteomes" id="UP000268829"/>
    </source>
</evidence>
<keyword evidence="2" id="KW-1185">Reference proteome</keyword>
<dbReference type="Proteomes" id="UP000268829">
    <property type="component" value="Unassembled WGS sequence"/>
</dbReference>
<dbReference type="EMBL" id="RHHS01000013">
    <property type="protein sequence ID" value="RNB59356.1"/>
    <property type="molecule type" value="Genomic_DNA"/>
</dbReference>
<name>A0A3M8B7E4_9BACL</name>
<protein>
    <submittedName>
        <fullName evidence="1">Uncharacterized protein</fullName>
    </submittedName>
</protein>
<accession>A0A3M8B7E4</accession>
<sequence>MKKQYICTIDNIKFTSEQELISHIKNNYIKELTDESSFDIYDTLKNAFPDADIDIVENNSEDIHVSMYFKNYESNLEFKIKKNPDFEDTYYYSVFSTVEDAIKYFKDNFIKKSEYLVQCLKEYFNFENIEITGLFNGYGYGDCESSIHFKFNVGDRVVHDTYKFEDINTFLNRMKGHVLNVVEGEFFIQHGENSSKDFFINGINVEDMITRAKKVRLEIIE</sequence>
<proteinExistence type="predicted"/>
<organism evidence="1 2">
    <name type="scientific">Brevibacillus gelatini</name>
    <dbReference type="NCBI Taxonomy" id="1655277"/>
    <lineage>
        <taxon>Bacteria</taxon>
        <taxon>Bacillati</taxon>
        <taxon>Bacillota</taxon>
        <taxon>Bacilli</taxon>
        <taxon>Bacillales</taxon>
        <taxon>Paenibacillaceae</taxon>
        <taxon>Brevibacillus</taxon>
    </lineage>
</organism>
<reference evidence="1 2" key="1">
    <citation type="submission" date="2018-10" db="EMBL/GenBank/DDBJ databases">
        <title>Phylogenomics of Brevibacillus.</title>
        <authorList>
            <person name="Dunlap C."/>
        </authorList>
    </citation>
    <scope>NUCLEOTIDE SEQUENCE [LARGE SCALE GENOMIC DNA]</scope>
    <source>
        <strain evidence="1 2">DSM 100115</strain>
    </source>
</reference>
<evidence type="ECO:0000313" key="1">
    <source>
        <dbReference type="EMBL" id="RNB59356.1"/>
    </source>
</evidence>
<dbReference type="AlphaFoldDB" id="A0A3M8B7E4"/>
<comment type="caution">
    <text evidence="1">The sequence shown here is derived from an EMBL/GenBank/DDBJ whole genome shotgun (WGS) entry which is preliminary data.</text>
</comment>